<evidence type="ECO:0000259" key="3">
    <source>
        <dbReference type="Pfam" id="PF13462"/>
    </source>
</evidence>
<name>A0A364P1C1_9PROT</name>
<dbReference type="Proteomes" id="UP000251075">
    <property type="component" value="Unassembled WGS sequence"/>
</dbReference>
<evidence type="ECO:0000256" key="2">
    <source>
        <dbReference type="SAM" id="SignalP"/>
    </source>
</evidence>
<comment type="caution">
    <text evidence="4">The sequence shown here is derived from an EMBL/GenBank/DDBJ whole genome shotgun (WGS) entry which is preliminary data.</text>
</comment>
<dbReference type="InterPro" id="IPR012336">
    <property type="entry name" value="Thioredoxin-like_fold"/>
</dbReference>
<dbReference type="Gene3D" id="3.40.30.10">
    <property type="entry name" value="Glutaredoxin"/>
    <property type="match status" value="1"/>
</dbReference>
<accession>A0A364P1C1</accession>
<feature type="chain" id="PRO_5016702546" evidence="2">
    <location>
        <begin position="28"/>
        <end position="204"/>
    </location>
</feature>
<organism evidence="4 5">
    <name type="scientific">Paramagnetospirillum kuznetsovii</name>
    <dbReference type="NCBI Taxonomy" id="2053833"/>
    <lineage>
        <taxon>Bacteria</taxon>
        <taxon>Pseudomonadati</taxon>
        <taxon>Pseudomonadota</taxon>
        <taxon>Alphaproteobacteria</taxon>
        <taxon>Rhodospirillales</taxon>
        <taxon>Magnetospirillaceae</taxon>
        <taxon>Paramagnetospirillum</taxon>
    </lineage>
</organism>
<sequence length="204" mass="22336">MEDTRVTLLNRLLAAVFALLLTNTAMAADPSYPIDQVLGKADAPITIVEYASTTCGHCANFHKNTLPKVKAEWIETGKARLIYRDFPTGPRGLSVGASMIAHCVGPDRYFGLLGLIMDQQEKWMSSKNPLDELKKLSKLAGMGEEKVDECLKRQDLADAIDARAKEGYEKLGVESTPTFIIDGKVVVGALSYEEFDKALKAAKK</sequence>
<evidence type="ECO:0000256" key="1">
    <source>
        <dbReference type="ARBA" id="ARBA00005791"/>
    </source>
</evidence>
<dbReference type="Pfam" id="PF13462">
    <property type="entry name" value="Thioredoxin_4"/>
    <property type="match status" value="1"/>
</dbReference>
<dbReference type="SUPFAM" id="SSF52833">
    <property type="entry name" value="Thioredoxin-like"/>
    <property type="match status" value="1"/>
</dbReference>
<keyword evidence="4" id="KW-0413">Isomerase</keyword>
<feature type="signal peptide" evidence="2">
    <location>
        <begin position="1"/>
        <end position="27"/>
    </location>
</feature>
<dbReference type="OrthoDB" id="8478320at2"/>
<protein>
    <submittedName>
        <fullName evidence="4">Protein-disulfide isomerase</fullName>
    </submittedName>
</protein>
<dbReference type="PANTHER" id="PTHR13887">
    <property type="entry name" value="GLUTATHIONE S-TRANSFERASE KAPPA"/>
    <property type="match status" value="1"/>
</dbReference>
<dbReference type="InterPro" id="IPR036249">
    <property type="entry name" value="Thioredoxin-like_sf"/>
</dbReference>
<dbReference type="AlphaFoldDB" id="A0A364P1C1"/>
<gene>
    <name evidence="4" type="ORF">CU669_06135</name>
</gene>
<comment type="similarity">
    <text evidence="1">Belongs to the thioredoxin family. DsbA subfamily.</text>
</comment>
<reference evidence="4 5" key="1">
    <citation type="submission" date="2017-11" db="EMBL/GenBank/DDBJ databases">
        <title>Draft genome sequence of magnetotactic bacterium Magnetospirillum kuznetsovii LBB-42.</title>
        <authorList>
            <person name="Grouzdev D.S."/>
            <person name="Rysina M.S."/>
            <person name="Baslerov R.V."/>
            <person name="Koziaeva V."/>
        </authorList>
    </citation>
    <scope>NUCLEOTIDE SEQUENCE [LARGE SCALE GENOMIC DNA]</scope>
    <source>
        <strain evidence="4 5">LBB-42</strain>
    </source>
</reference>
<keyword evidence="2" id="KW-0732">Signal</keyword>
<keyword evidence="5" id="KW-1185">Reference proteome</keyword>
<evidence type="ECO:0000313" key="4">
    <source>
        <dbReference type="EMBL" id="RAU22957.1"/>
    </source>
</evidence>
<proteinExistence type="inferred from homology"/>
<dbReference type="PANTHER" id="PTHR13887:SF56">
    <property type="entry name" value="THIOREDOXIN-LIKE REDUCTASE RV2466C"/>
    <property type="match status" value="1"/>
</dbReference>
<dbReference type="EMBL" id="PGTO01000003">
    <property type="protein sequence ID" value="RAU22957.1"/>
    <property type="molecule type" value="Genomic_DNA"/>
</dbReference>
<feature type="domain" description="Thioredoxin-like fold" evidence="3">
    <location>
        <begin position="35"/>
        <end position="200"/>
    </location>
</feature>
<dbReference type="GO" id="GO:0016853">
    <property type="term" value="F:isomerase activity"/>
    <property type="evidence" value="ECO:0007669"/>
    <property type="project" value="UniProtKB-KW"/>
</dbReference>
<evidence type="ECO:0000313" key="5">
    <source>
        <dbReference type="Proteomes" id="UP000251075"/>
    </source>
</evidence>